<feature type="compositionally biased region" description="Basic and acidic residues" evidence="1">
    <location>
        <begin position="151"/>
        <end position="165"/>
    </location>
</feature>
<feature type="compositionally biased region" description="Acidic residues" evidence="1">
    <location>
        <begin position="28"/>
        <end position="41"/>
    </location>
</feature>
<feature type="region of interest" description="Disordered" evidence="1">
    <location>
        <begin position="386"/>
        <end position="435"/>
    </location>
</feature>
<keyword evidence="3" id="KW-1185">Reference proteome</keyword>
<name>U5QF50_GLOK1</name>
<feature type="compositionally biased region" description="Low complexity" evidence="1">
    <location>
        <begin position="263"/>
        <end position="273"/>
    </location>
</feature>
<protein>
    <submittedName>
        <fullName evidence="2">Ribonuclease E</fullName>
    </submittedName>
</protein>
<evidence type="ECO:0000313" key="2">
    <source>
        <dbReference type="EMBL" id="AGY57556.1"/>
    </source>
</evidence>
<dbReference type="EMBL" id="CP003587">
    <property type="protein sequence ID" value="AGY57556.1"/>
    <property type="molecule type" value="Genomic_DNA"/>
</dbReference>
<accession>U5QF50</accession>
<dbReference type="RefSeq" id="WP_023172649.1">
    <property type="nucleotide sequence ID" value="NC_022600.1"/>
</dbReference>
<feature type="compositionally biased region" description="Polar residues" evidence="1">
    <location>
        <begin position="57"/>
        <end position="66"/>
    </location>
</feature>
<feature type="compositionally biased region" description="Low complexity" evidence="1">
    <location>
        <begin position="352"/>
        <end position="364"/>
    </location>
</feature>
<proteinExistence type="predicted"/>
<evidence type="ECO:0000256" key="1">
    <source>
        <dbReference type="SAM" id="MobiDB-lite"/>
    </source>
</evidence>
<dbReference type="HOGENOM" id="CLU_368725_0_0_3"/>
<feature type="compositionally biased region" description="Acidic residues" evidence="1">
    <location>
        <begin position="176"/>
        <end position="211"/>
    </location>
</feature>
<organism evidence="2 3">
    <name type="scientific">Gloeobacter kilaueensis (strain ATCC BAA-2537 / CCAP 1431/1 / ULC 316 / JS1)</name>
    <dbReference type="NCBI Taxonomy" id="1183438"/>
    <lineage>
        <taxon>Bacteria</taxon>
        <taxon>Bacillati</taxon>
        <taxon>Cyanobacteriota</taxon>
        <taxon>Cyanophyceae</taxon>
        <taxon>Gloeobacterales</taxon>
        <taxon>Gloeobacteraceae</taxon>
        <taxon>Gloeobacter</taxon>
    </lineage>
</organism>
<evidence type="ECO:0000313" key="3">
    <source>
        <dbReference type="Proteomes" id="UP000017396"/>
    </source>
</evidence>
<feature type="compositionally biased region" description="Polar residues" evidence="1">
    <location>
        <begin position="166"/>
        <end position="175"/>
    </location>
</feature>
<feature type="compositionally biased region" description="Polar residues" evidence="1">
    <location>
        <begin position="305"/>
        <end position="314"/>
    </location>
</feature>
<dbReference type="Proteomes" id="UP000017396">
    <property type="component" value="Chromosome"/>
</dbReference>
<dbReference type="STRING" id="1183438.GKIL_1310"/>
<dbReference type="AlphaFoldDB" id="U5QF50"/>
<feature type="compositionally biased region" description="Acidic residues" evidence="1">
    <location>
        <begin position="220"/>
        <end position="262"/>
    </location>
</feature>
<feature type="region of interest" description="Disordered" evidence="1">
    <location>
        <begin position="17"/>
        <end position="373"/>
    </location>
</feature>
<feature type="compositionally biased region" description="Acidic residues" evidence="1">
    <location>
        <begin position="281"/>
        <end position="304"/>
    </location>
</feature>
<sequence>MPLLAWPEDYDFEAVAQAESDAQSVTETEAELQESLEEEQQPEVPDSPFQIEAAENTPDSTQQEDGSNPILLQPESLSSEQPASADFPTDFANRFPSSFVPDSGAAPMAEPFSWPSAPPALGELPVLALGGETLTGKAALPENPSQPAAGERSEPQDTAEEEAKSQKATSEQQTPPEEDADEQSNQQDEQDQDEQEEPDADEQDDQDEQDLDNQQPDEQAGQDEQDSEEQQPEDQEEQEPQDEQDLEAQAPEDQEDQDEQQNQEDQSQDNQDQQSDKQDQNDQDNQQESDTSPDEQADTTDPSDADSQQSNEQLPPSDAEQEQSEEPSNPPDSQNSEQTSEPATPATGDGTGASPSGLPAAAATIGPANSTNRAAPFNLEVSETQILKPTDPNQPTLSTDPSLPLNASTPFNTEAATQATQDWTKPETEQNQNPLGSVFGTINQFEQGALYGYLTSADPNWSQILSRNDQGTGAYQFGEVLGDIAASVQGISEMAFGGGLGGGGAAIAFGGSETVVAIPAGAALAAEGAGIFKNGWDIYNQAKQNLEEDLQKPQVYEARVRNESYVRPGAVPGPDGKYQNEDVYDPQTRQLAKDNNMPFDEASVLKETLDSPSVPPDGKKYIGEAEIARVFGRRRNEMPAPEFMVERNDGKFIAAEVKNQKTPDIGHILQKFEAVAQSIKDGEGLKKNAIGEFDIYVRKGYSSFSDRSYSVDANGQLMRANASGKLEPVVIDGVPVRVKERDFVPQEQVHWNPHK</sequence>
<reference evidence="2 3" key="1">
    <citation type="journal article" date="2013" name="PLoS ONE">
        <title>Cultivation and Complete Genome Sequencing of Gloeobacter kilaueensis sp. nov., from a Lava Cave in Kilauea Caldera, Hawai'i.</title>
        <authorList>
            <person name="Saw J.H."/>
            <person name="Schatz M."/>
            <person name="Brown M.V."/>
            <person name="Kunkel D.D."/>
            <person name="Foster J.S."/>
            <person name="Shick H."/>
            <person name="Christensen S."/>
            <person name="Hou S."/>
            <person name="Wan X."/>
            <person name="Donachie S.P."/>
        </authorList>
    </citation>
    <scope>NUCLEOTIDE SEQUENCE [LARGE SCALE GENOMIC DNA]</scope>
    <source>
        <strain evidence="3">JS</strain>
    </source>
</reference>
<dbReference type="KEGG" id="glj:GKIL_1310"/>
<gene>
    <name evidence="2" type="primary">rne</name>
    <name evidence="2" type="ORF">GKIL_1310</name>
</gene>